<evidence type="ECO:0000256" key="10">
    <source>
        <dbReference type="ARBA" id="ARBA00023145"/>
    </source>
</evidence>
<name>A0A1Q3EIP7_LENED</name>
<dbReference type="PROSITE" id="PS51695">
    <property type="entry name" value="SEDOLISIN"/>
    <property type="match status" value="1"/>
</dbReference>
<dbReference type="InterPro" id="IPR015366">
    <property type="entry name" value="S53_propep"/>
</dbReference>
<dbReference type="GO" id="GO:0004252">
    <property type="term" value="F:serine-type endopeptidase activity"/>
    <property type="evidence" value="ECO:0007669"/>
    <property type="project" value="UniProtKB-UniRule"/>
</dbReference>
<reference evidence="14 15" key="2">
    <citation type="submission" date="2017-02" db="EMBL/GenBank/DDBJ databases">
        <title>A genome survey and senescence transcriptome analysis in Lentinula edodes.</title>
        <authorList>
            <person name="Sakamoto Y."/>
            <person name="Nakade K."/>
            <person name="Sato S."/>
            <person name="Yoshida Y."/>
            <person name="Miyazaki K."/>
            <person name="Natsume S."/>
            <person name="Konno N."/>
        </authorList>
    </citation>
    <scope>NUCLEOTIDE SEQUENCE [LARGE SCALE GENOMIC DNA]</scope>
    <source>
        <strain evidence="14 15">NBRC 111202</strain>
    </source>
</reference>
<evidence type="ECO:0000256" key="12">
    <source>
        <dbReference type="SAM" id="SignalP"/>
    </source>
</evidence>
<dbReference type="AlphaFoldDB" id="A0A1Q3EIP7"/>
<reference evidence="14 15" key="1">
    <citation type="submission" date="2016-08" db="EMBL/GenBank/DDBJ databases">
        <authorList>
            <consortium name="Lentinula edodes genome sequencing consortium"/>
            <person name="Sakamoto Y."/>
            <person name="Nakade K."/>
            <person name="Sato S."/>
            <person name="Yoshida Y."/>
            <person name="Miyazaki K."/>
            <person name="Natsume S."/>
            <person name="Konno N."/>
        </authorList>
    </citation>
    <scope>NUCLEOTIDE SEQUENCE [LARGE SCALE GENOMIC DNA]</scope>
    <source>
        <strain evidence="14 15">NBRC 111202</strain>
    </source>
</reference>
<dbReference type="OrthoDB" id="409122at2759"/>
<dbReference type="GO" id="GO:0046872">
    <property type="term" value="F:metal ion binding"/>
    <property type="evidence" value="ECO:0007669"/>
    <property type="project" value="UniProtKB-UniRule"/>
</dbReference>
<dbReference type="InterPro" id="IPR030400">
    <property type="entry name" value="Sedolisin_dom"/>
</dbReference>
<feature type="active site" description="Charge relay system" evidence="11">
    <location>
        <position position="506"/>
    </location>
</feature>
<comment type="cofactor">
    <cofactor evidence="11">
        <name>Ca(2+)</name>
        <dbReference type="ChEBI" id="CHEBI:29108"/>
    </cofactor>
    <text evidence="11">Binds 1 Ca(2+) ion per subunit.</text>
</comment>
<evidence type="ECO:0000256" key="8">
    <source>
        <dbReference type="ARBA" id="ARBA00022825"/>
    </source>
</evidence>
<dbReference type="SMART" id="SM00944">
    <property type="entry name" value="Pro-kuma_activ"/>
    <property type="match status" value="1"/>
</dbReference>
<dbReference type="InterPro" id="IPR000209">
    <property type="entry name" value="Peptidase_S8/S53_dom"/>
</dbReference>
<dbReference type="SUPFAM" id="SSF54897">
    <property type="entry name" value="Protease propeptides/inhibitors"/>
    <property type="match status" value="1"/>
</dbReference>
<dbReference type="Proteomes" id="UP000188533">
    <property type="component" value="Unassembled WGS sequence"/>
</dbReference>
<dbReference type="SUPFAM" id="SSF52743">
    <property type="entry name" value="Subtilisin-like"/>
    <property type="match status" value="1"/>
</dbReference>
<gene>
    <name evidence="14" type="ORF">LENED_009028</name>
</gene>
<organism evidence="14 15">
    <name type="scientific">Lentinula edodes</name>
    <name type="common">Shiitake mushroom</name>
    <name type="synonym">Lentinus edodes</name>
    <dbReference type="NCBI Taxonomy" id="5353"/>
    <lineage>
        <taxon>Eukaryota</taxon>
        <taxon>Fungi</taxon>
        <taxon>Dikarya</taxon>
        <taxon>Basidiomycota</taxon>
        <taxon>Agaricomycotina</taxon>
        <taxon>Agaricomycetes</taxon>
        <taxon>Agaricomycetidae</taxon>
        <taxon>Agaricales</taxon>
        <taxon>Marasmiineae</taxon>
        <taxon>Omphalotaceae</taxon>
        <taxon>Lentinula</taxon>
    </lineage>
</organism>
<feature type="active site" description="Charge relay system" evidence="11">
    <location>
        <position position="305"/>
    </location>
</feature>
<dbReference type="GO" id="GO:0008240">
    <property type="term" value="F:tripeptidyl-peptidase activity"/>
    <property type="evidence" value="ECO:0007669"/>
    <property type="project" value="UniProtKB-EC"/>
</dbReference>
<feature type="binding site" evidence="11">
    <location>
        <position position="574"/>
    </location>
    <ligand>
        <name>Ca(2+)</name>
        <dbReference type="ChEBI" id="CHEBI:29108"/>
    </ligand>
</feature>
<comment type="catalytic activity">
    <reaction evidence="1">
        <text>Release of an N-terminal tripeptide from a polypeptide.</text>
        <dbReference type="EC" id="3.4.14.10"/>
    </reaction>
</comment>
<feature type="binding site" evidence="11">
    <location>
        <position position="547"/>
    </location>
    <ligand>
        <name>Ca(2+)</name>
        <dbReference type="ChEBI" id="CHEBI:29108"/>
    </ligand>
</feature>
<evidence type="ECO:0000256" key="1">
    <source>
        <dbReference type="ARBA" id="ARBA00001910"/>
    </source>
</evidence>
<evidence type="ECO:0000259" key="13">
    <source>
        <dbReference type="PROSITE" id="PS51695"/>
    </source>
</evidence>
<keyword evidence="8 11" id="KW-0720">Serine protease</keyword>
<feature type="chain" id="PRO_5011958892" description="tripeptidyl-peptidase II" evidence="12">
    <location>
        <begin position="22"/>
        <end position="593"/>
    </location>
</feature>
<evidence type="ECO:0000256" key="5">
    <source>
        <dbReference type="ARBA" id="ARBA00022670"/>
    </source>
</evidence>
<keyword evidence="5 11" id="KW-0645">Protease</keyword>
<evidence type="ECO:0000256" key="2">
    <source>
        <dbReference type="ARBA" id="ARBA00002451"/>
    </source>
</evidence>
<evidence type="ECO:0000256" key="6">
    <source>
        <dbReference type="ARBA" id="ARBA00022723"/>
    </source>
</evidence>
<feature type="active site" description="Charge relay system" evidence="11">
    <location>
        <position position="309"/>
    </location>
</feature>
<keyword evidence="6 11" id="KW-0479">Metal-binding</keyword>
<dbReference type="InterPro" id="IPR036852">
    <property type="entry name" value="Peptidase_S8/S53_dom_sf"/>
</dbReference>
<keyword evidence="15" id="KW-1185">Reference proteome</keyword>
<dbReference type="Gene3D" id="3.40.50.200">
    <property type="entry name" value="Peptidase S8/S53 domain"/>
    <property type="match status" value="1"/>
</dbReference>
<keyword evidence="10" id="KW-0865">Zymogen</keyword>
<comment type="subcellular location">
    <subcellularLocation>
        <location evidence="3">Secreted</location>
        <location evidence="3">Extracellular space</location>
    </subcellularLocation>
</comment>
<keyword evidence="12" id="KW-0732">Signal</keyword>
<evidence type="ECO:0000313" key="14">
    <source>
        <dbReference type="EMBL" id="GAW07065.1"/>
    </source>
</evidence>
<protein>
    <recommendedName>
        <fullName evidence="4">tripeptidyl-peptidase II</fullName>
        <ecNumber evidence="4">3.4.14.10</ecNumber>
    </recommendedName>
</protein>
<dbReference type="CDD" id="cd04056">
    <property type="entry name" value="Peptidases_S53"/>
    <property type="match status" value="1"/>
</dbReference>
<dbReference type="EC" id="3.4.14.10" evidence="4"/>
<feature type="signal peptide" evidence="12">
    <location>
        <begin position="1"/>
        <end position="21"/>
    </location>
</feature>
<feature type="domain" description="Peptidase S53" evidence="13">
    <location>
        <begin position="229"/>
        <end position="593"/>
    </location>
</feature>
<dbReference type="GO" id="GO:0005576">
    <property type="term" value="C:extracellular region"/>
    <property type="evidence" value="ECO:0007669"/>
    <property type="project" value="UniProtKB-SubCell"/>
</dbReference>
<evidence type="ECO:0000256" key="9">
    <source>
        <dbReference type="ARBA" id="ARBA00022837"/>
    </source>
</evidence>
<feature type="binding site" evidence="11">
    <location>
        <position position="548"/>
    </location>
    <ligand>
        <name>Ca(2+)</name>
        <dbReference type="ChEBI" id="CHEBI:29108"/>
    </ligand>
</feature>
<dbReference type="PANTHER" id="PTHR14218">
    <property type="entry name" value="PROTEASE S8 TRIPEPTIDYL PEPTIDASE I CLN2"/>
    <property type="match status" value="1"/>
</dbReference>
<evidence type="ECO:0000256" key="4">
    <source>
        <dbReference type="ARBA" id="ARBA00012462"/>
    </source>
</evidence>
<proteinExistence type="predicted"/>
<comment type="caution">
    <text evidence="14">The sequence shown here is derived from an EMBL/GenBank/DDBJ whole genome shotgun (WGS) entry which is preliminary data.</text>
</comment>
<dbReference type="GO" id="GO:0006508">
    <property type="term" value="P:proteolysis"/>
    <property type="evidence" value="ECO:0007669"/>
    <property type="project" value="UniProtKB-KW"/>
</dbReference>
<keyword evidence="7 11" id="KW-0378">Hydrolase</keyword>
<evidence type="ECO:0000256" key="3">
    <source>
        <dbReference type="ARBA" id="ARBA00004239"/>
    </source>
</evidence>
<dbReference type="Pfam" id="PF00082">
    <property type="entry name" value="Peptidase_S8"/>
    <property type="match status" value="1"/>
</dbReference>
<evidence type="ECO:0000256" key="7">
    <source>
        <dbReference type="ARBA" id="ARBA00022801"/>
    </source>
</evidence>
<accession>A0A1Q3EIP7</accession>
<comment type="function">
    <text evidence="2">Secreted tripeptidyl-peptidase which degrades proteins at acidic pHs and is involved in virulence.</text>
</comment>
<dbReference type="PANTHER" id="PTHR14218:SF15">
    <property type="entry name" value="TRIPEPTIDYL-PEPTIDASE 1"/>
    <property type="match status" value="1"/>
</dbReference>
<feature type="binding site" evidence="11">
    <location>
        <position position="572"/>
    </location>
    <ligand>
        <name>Ca(2+)</name>
        <dbReference type="ChEBI" id="CHEBI:29108"/>
    </ligand>
</feature>
<dbReference type="InterPro" id="IPR050819">
    <property type="entry name" value="Tripeptidyl-peptidase_I"/>
</dbReference>
<evidence type="ECO:0000313" key="15">
    <source>
        <dbReference type="Proteomes" id="UP000188533"/>
    </source>
</evidence>
<sequence>MPGLKLTATALLSLFPLQVFAGPSVLRSRESNFDVIPPGFTLVGTPPSDSIIDIRIALKAADNAGLQSRLYEVSTPGSASYGQYLTKDQIKSYAAPSSDSITAVTSWLLSQNISATSTGPSGEYLSFSIPVSEANNLLNAEYTNFTYSSPSSSTSQVTHTWGLYTSAYSIPSDLAEHITLVYPSIAFAPPVNRNGRTILYPKAAATARRTASAKFATRANTAPASCETLVPPSCLQSLYGIPSTPATQPSNVLGVASLQSNWALETDLEAFLTEYRQDMSSNTTFILVSVENGTNPQEEGYASYEASLDVQYTVGIATNVPTDFISVGNIDTDFFTSLTDLAEYLITADDPPQVVTTSYGVAEGFLTASEAGLMEQVCNSFMQATSRGISLMFASGDDGAGGCTAGTTNLTLFTAFPAACPYVTAVGSVTGINPEVASNFSGGGFSDYFSRPSYQDTVVSSYFSSIGSANEGLYNTSGRAVPDIAAQGENIPIITNGRQVLELGTSASSPIFASVISLVNDRLVAEGKPVLGFLNPFIYSNPQAFFDIVDGSTPGLVPADCPGTVGWSATEGWDPATGFGTPNFNAIVAAAGL</sequence>
<keyword evidence="9 11" id="KW-0106">Calcium</keyword>
<dbReference type="CDD" id="cd11377">
    <property type="entry name" value="Pro-peptidase_S53"/>
    <property type="match status" value="1"/>
</dbReference>
<evidence type="ECO:0000256" key="11">
    <source>
        <dbReference type="PROSITE-ProRule" id="PRU01032"/>
    </source>
</evidence>
<dbReference type="Pfam" id="PF09286">
    <property type="entry name" value="Pro-kuma_activ"/>
    <property type="match status" value="1"/>
</dbReference>
<dbReference type="EMBL" id="BDGU01000395">
    <property type="protein sequence ID" value="GAW07065.1"/>
    <property type="molecule type" value="Genomic_DNA"/>
</dbReference>
<dbReference type="STRING" id="5353.A0A1Q3EIP7"/>